<keyword evidence="3" id="KW-0732">Signal</keyword>
<dbReference type="InterPro" id="IPR001893">
    <property type="entry name" value="Cys-rich_GLG1_repeat"/>
</dbReference>
<feature type="repeat" description="Cys-rich GLG1" evidence="8">
    <location>
        <begin position="64"/>
        <end position="128"/>
    </location>
</feature>
<keyword evidence="5" id="KW-1133">Transmembrane helix</keyword>
<organism evidence="9 10">
    <name type="scientific">Strongylus vulgaris</name>
    <name type="common">Blood worm</name>
    <dbReference type="NCBI Taxonomy" id="40348"/>
    <lineage>
        <taxon>Eukaryota</taxon>
        <taxon>Metazoa</taxon>
        <taxon>Ecdysozoa</taxon>
        <taxon>Nematoda</taxon>
        <taxon>Chromadorea</taxon>
        <taxon>Rhabditida</taxon>
        <taxon>Rhabditina</taxon>
        <taxon>Rhabditomorpha</taxon>
        <taxon>Strongyloidea</taxon>
        <taxon>Strongylidae</taxon>
        <taxon>Strongylus</taxon>
    </lineage>
</organism>
<dbReference type="InterPro" id="IPR017873">
    <property type="entry name" value="Cys-rich_GLG1_repeat_euk"/>
</dbReference>
<keyword evidence="7" id="KW-0325">Glycoprotein</keyword>
<evidence type="ECO:0000256" key="7">
    <source>
        <dbReference type="ARBA" id="ARBA00023180"/>
    </source>
</evidence>
<evidence type="ECO:0000256" key="3">
    <source>
        <dbReference type="ARBA" id="ARBA00022729"/>
    </source>
</evidence>
<comment type="subcellular location">
    <subcellularLocation>
        <location evidence="1">Membrane</location>
        <topology evidence="1">Single-pass type I membrane protein</topology>
    </subcellularLocation>
</comment>
<keyword evidence="2" id="KW-0812">Transmembrane</keyword>
<dbReference type="Proteomes" id="UP000270094">
    <property type="component" value="Unassembled WGS sequence"/>
</dbReference>
<evidence type="ECO:0000313" key="9">
    <source>
        <dbReference type="EMBL" id="VDM83710.1"/>
    </source>
</evidence>
<evidence type="ECO:0000256" key="2">
    <source>
        <dbReference type="ARBA" id="ARBA00022692"/>
    </source>
</evidence>
<dbReference type="AlphaFoldDB" id="A0A3P7JDQ0"/>
<proteinExistence type="predicted"/>
<evidence type="ECO:0008006" key="11">
    <source>
        <dbReference type="Google" id="ProtNLM"/>
    </source>
</evidence>
<dbReference type="PROSITE" id="PS51257">
    <property type="entry name" value="PROKAR_LIPOPROTEIN"/>
    <property type="match status" value="1"/>
</dbReference>
<accession>A0A3P7JDQ0</accession>
<keyword evidence="4" id="KW-0677">Repeat</keyword>
<dbReference type="InterPro" id="IPR039728">
    <property type="entry name" value="GLG1"/>
</dbReference>
<name>A0A3P7JDQ0_STRVU</name>
<protein>
    <recommendedName>
        <fullName evidence="11">Cysteine rich repeat-containing domain protein</fullName>
    </recommendedName>
</protein>
<reference evidence="9 10" key="1">
    <citation type="submission" date="2018-11" db="EMBL/GenBank/DDBJ databases">
        <authorList>
            <consortium name="Pathogen Informatics"/>
        </authorList>
    </citation>
    <scope>NUCLEOTIDE SEQUENCE [LARGE SCALE GENOMIC DNA]</scope>
</reference>
<dbReference type="PANTHER" id="PTHR11884:SF1">
    <property type="entry name" value="GOLGI APPARATUS PROTEIN 1"/>
    <property type="match status" value="1"/>
</dbReference>
<evidence type="ECO:0000256" key="1">
    <source>
        <dbReference type="ARBA" id="ARBA00004479"/>
    </source>
</evidence>
<keyword evidence="6" id="KW-0472">Membrane</keyword>
<evidence type="ECO:0000313" key="10">
    <source>
        <dbReference type="Proteomes" id="UP000270094"/>
    </source>
</evidence>
<evidence type="ECO:0000256" key="6">
    <source>
        <dbReference type="ARBA" id="ARBA00023136"/>
    </source>
</evidence>
<dbReference type="GO" id="GO:0017134">
    <property type="term" value="F:fibroblast growth factor binding"/>
    <property type="evidence" value="ECO:0007669"/>
    <property type="project" value="TreeGrafter"/>
</dbReference>
<dbReference type="EMBL" id="UYYB01124801">
    <property type="protein sequence ID" value="VDM83710.1"/>
    <property type="molecule type" value="Genomic_DNA"/>
</dbReference>
<dbReference type="PROSITE" id="PS51289">
    <property type="entry name" value="GLG1_C_RICH"/>
    <property type="match status" value="2"/>
</dbReference>
<evidence type="ECO:0000256" key="5">
    <source>
        <dbReference type="ARBA" id="ARBA00022989"/>
    </source>
</evidence>
<gene>
    <name evidence="9" type="ORF">SVUK_LOCUS18708</name>
</gene>
<dbReference type="GO" id="GO:0000139">
    <property type="term" value="C:Golgi membrane"/>
    <property type="evidence" value="ECO:0007669"/>
    <property type="project" value="InterPro"/>
</dbReference>
<evidence type="ECO:0000256" key="8">
    <source>
        <dbReference type="PROSITE-ProRule" id="PRU00622"/>
    </source>
</evidence>
<evidence type="ECO:0000256" key="4">
    <source>
        <dbReference type="ARBA" id="ARBA00022737"/>
    </source>
</evidence>
<feature type="repeat" description="Cys-rich GLG1" evidence="8">
    <location>
        <begin position="129"/>
        <end position="189"/>
    </location>
</feature>
<dbReference type="PANTHER" id="PTHR11884">
    <property type="entry name" value="SELECTIN LIGAND RELATED"/>
    <property type="match status" value="1"/>
</dbReference>
<dbReference type="Pfam" id="PF00839">
    <property type="entry name" value="Cys_rich_FGFR"/>
    <property type="match status" value="2"/>
</dbReference>
<keyword evidence="10" id="KW-1185">Reference proteome</keyword>
<sequence>MVVAKQTSRRLPLLDVQCQLGLSLSCPDEMRKMNLPQYAQKVLEGAVVGCLREKYRQSAHNTIELSAPCKQEITKAIVDAEFDPQLDLPLYHACQETIKLHCSSTIIAKSGGFDTVLECLKADFYKGAISDRDCSKELARRVEETMVDIHLDPSLHEACSIDIQRLCADVVPGHSRVIICLMEAAESSNAQMTPDCRNKLMDRNKLWVKAHSDYQMAYPESWHEVYNMVANHPHKVRFYTQQAAEKSFLKISFN</sequence>
<dbReference type="OrthoDB" id="5812780at2759"/>